<feature type="transmembrane region" description="Helical" evidence="1">
    <location>
        <begin position="12"/>
        <end position="43"/>
    </location>
</feature>
<comment type="caution">
    <text evidence="2">The sequence shown here is derived from an EMBL/GenBank/DDBJ whole genome shotgun (WGS) entry which is preliminary data.</text>
</comment>
<feature type="transmembrane region" description="Helical" evidence="1">
    <location>
        <begin position="55"/>
        <end position="88"/>
    </location>
</feature>
<keyword evidence="3" id="KW-1185">Reference proteome</keyword>
<keyword evidence="1" id="KW-0812">Transmembrane</keyword>
<organism evidence="2 3">
    <name type="scientific">Jutongia hominis</name>
    <dbReference type="NCBI Taxonomy" id="2763664"/>
    <lineage>
        <taxon>Bacteria</taxon>
        <taxon>Bacillati</taxon>
        <taxon>Bacillota</taxon>
        <taxon>Clostridia</taxon>
        <taxon>Lachnospirales</taxon>
        <taxon>Lachnospiraceae</taxon>
        <taxon>Jutongia</taxon>
    </lineage>
</organism>
<proteinExistence type="predicted"/>
<dbReference type="EMBL" id="JACRSW010000032">
    <property type="protein sequence ID" value="MBC8558004.1"/>
    <property type="molecule type" value="Genomic_DNA"/>
</dbReference>
<gene>
    <name evidence="2" type="ORF">H8700_09825</name>
</gene>
<protein>
    <recommendedName>
        <fullName evidence="4">DUF2232 domain-containing protein</fullName>
    </recommendedName>
</protein>
<dbReference type="Proteomes" id="UP000637513">
    <property type="component" value="Unassembled WGS sequence"/>
</dbReference>
<accession>A0ABR7MW27</accession>
<name>A0ABR7MW27_9FIRM</name>
<evidence type="ECO:0008006" key="4">
    <source>
        <dbReference type="Google" id="ProtNLM"/>
    </source>
</evidence>
<keyword evidence="1" id="KW-0472">Membrane</keyword>
<feature type="transmembrane region" description="Helical" evidence="1">
    <location>
        <begin position="142"/>
        <end position="167"/>
    </location>
</feature>
<evidence type="ECO:0000256" key="1">
    <source>
        <dbReference type="SAM" id="Phobius"/>
    </source>
</evidence>
<sequence length="186" mass="21121">MHIRSKEIAYMGMLMAVAIVFILIGCYFDVSTIFFLAAASFLAGCVERNLSLVKAMIFVIGTTIIGLILSPQKLYLVTFFGFCVYVLLAERIQEKEEQGQTSFLVKGHIWIKGVVYHAMLVIVVVLMQYLTGLDQIKKSVVYTFFSGHMAVFAIICIVAAELLWVLFDKAYFLFQQQYGHYLKINE</sequence>
<evidence type="ECO:0000313" key="3">
    <source>
        <dbReference type="Proteomes" id="UP000637513"/>
    </source>
</evidence>
<dbReference type="PROSITE" id="PS51257">
    <property type="entry name" value="PROKAR_LIPOPROTEIN"/>
    <property type="match status" value="1"/>
</dbReference>
<reference evidence="2 3" key="1">
    <citation type="submission" date="2020-08" db="EMBL/GenBank/DDBJ databases">
        <title>Genome public.</title>
        <authorList>
            <person name="Liu C."/>
            <person name="Sun Q."/>
        </authorList>
    </citation>
    <scope>NUCLEOTIDE SEQUENCE [LARGE SCALE GENOMIC DNA]</scope>
    <source>
        <strain evidence="2 3">BX3</strain>
    </source>
</reference>
<dbReference type="RefSeq" id="WP_249305464.1">
    <property type="nucleotide sequence ID" value="NZ_JACRSW010000032.1"/>
</dbReference>
<evidence type="ECO:0000313" key="2">
    <source>
        <dbReference type="EMBL" id="MBC8558004.1"/>
    </source>
</evidence>
<keyword evidence="1" id="KW-1133">Transmembrane helix</keyword>
<feature type="transmembrane region" description="Helical" evidence="1">
    <location>
        <begin position="109"/>
        <end position="130"/>
    </location>
</feature>